<reference evidence="8" key="1">
    <citation type="submission" date="2016-06" db="UniProtKB">
        <authorList>
            <consortium name="WormBaseParasite"/>
        </authorList>
    </citation>
    <scope>IDENTIFICATION</scope>
</reference>
<feature type="domain" description="Peptidase M12A" evidence="5">
    <location>
        <begin position="1"/>
        <end position="36"/>
    </location>
</feature>
<evidence type="ECO:0000313" key="8">
    <source>
        <dbReference type="WBParaSite" id="OFLC_0000978601-mRNA-1"/>
    </source>
</evidence>
<proteinExistence type="predicted"/>
<organism evidence="8">
    <name type="scientific">Onchocerca flexuosa</name>
    <dbReference type="NCBI Taxonomy" id="387005"/>
    <lineage>
        <taxon>Eukaryota</taxon>
        <taxon>Metazoa</taxon>
        <taxon>Ecdysozoa</taxon>
        <taxon>Nematoda</taxon>
        <taxon>Chromadorea</taxon>
        <taxon>Rhabditida</taxon>
        <taxon>Spirurina</taxon>
        <taxon>Spiruromorpha</taxon>
        <taxon>Filarioidea</taxon>
        <taxon>Onchocercidae</taxon>
        <taxon>Onchocerca</taxon>
    </lineage>
</organism>
<dbReference type="Proteomes" id="UP000267606">
    <property type="component" value="Unassembled WGS sequence"/>
</dbReference>
<dbReference type="WBParaSite" id="OFLC_0000978601-mRNA-1">
    <property type="protein sequence ID" value="OFLC_0000978601-mRNA-1"/>
    <property type="gene ID" value="OFLC_0000978601"/>
</dbReference>
<dbReference type="PANTHER" id="PTHR10127:SF823">
    <property type="entry name" value="ZINC METALLOPROTEINASE NAS-33"/>
    <property type="match status" value="1"/>
</dbReference>
<keyword evidence="7" id="KW-1185">Reference proteome</keyword>
<keyword evidence="2" id="KW-0862">Zinc</keyword>
<keyword evidence="3" id="KW-0378">Hydrolase</keyword>
<comment type="caution">
    <text evidence="4">Lacks conserved residue(s) required for the propagation of feature annotation.</text>
</comment>
<keyword evidence="1" id="KW-0479">Metal-binding</keyword>
<dbReference type="InterPro" id="IPR001506">
    <property type="entry name" value="Peptidase_M12A"/>
</dbReference>
<keyword evidence="3" id="KW-0482">Metalloprotease</keyword>
<accession>A0A183HQM5</accession>
<evidence type="ECO:0000256" key="3">
    <source>
        <dbReference type="ARBA" id="ARBA00023049"/>
    </source>
</evidence>
<reference evidence="6 7" key="2">
    <citation type="submission" date="2018-11" db="EMBL/GenBank/DDBJ databases">
        <authorList>
            <consortium name="Pathogen Informatics"/>
        </authorList>
    </citation>
    <scope>NUCLEOTIDE SEQUENCE [LARGE SCALE GENOMIC DNA]</scope>
</reference>
<name>A0A183HQM5_9BILA</name>
<protein>
    <submittedName>
        <fullName evidence="8">Peptidase M12A domain-containing protein</fullName>
    </submittedName>
</protein>
<evidence type="ECO:0000313" key="6">
    <source>
        <dbReference type="EMBL" id="VDO63257.1"/>
    </source>
</evidence>
<dbReference type="GO" id="GO:0006508">
    <property type="term" value="P:proteolysis"/>
    <property type="evidence" value="ECO:0007669"/>
    <property type="project" value="InterPro"/>
</dbReference>
<evidence type="ECO:0000313" key="7">
    <source>
        <dbReference type="Proteomes" id="UP000267606"/>
    </source>
</evidence>
<evidence type="ECO:0000259" key="5">
    <source>
        <dbReference type="PROSITE" id="PS51864"/>
    </source>
</evidence>
<evidence type="ECO:0000256" key="1">
    <source>
        <dbReference type="ARBA" id="ARBA00022723"/>
    </source>
</evidence>
<dbReference type="EMBL" id="UZAJ01012369">
    <property type="protein sequence ID" value="VDO63257.1"/>
    <property type="molecule type" value="Genomic_DNA"/>
</dbReference>
<dbReference type="PANTHER" id="PTHR10127">
    <property type="entry name" value="DISCOIDIN, CUB, EGF, LAMININ , AND ZINC METALLOPROTEASE DOMAIN CONTAINING"/>
    <property type="match status" value="1"/>
</dbReference>
<evidence type="ECO:0000256" key="2">
    <source>
        <dbReference type="ARBA" id="ARBA00022833"/>
    </source>
</evidence>
<dbReference type="PROSITE" id="PS51864">
    <property type="entry name" value="ASTACIN"/>
    <property type="match status" value="1"/>
</dbReference>
<dbReference type="PROSITE" id="PS00022">
    <property type="entry name" value="EGF_1"/>
    <property type="match status" value="1"/>
</dbReference>
<dbReference type="AlphaFoldDB" id="A0A183HQM5"/>
<evidence type="ECO:0000256" key="4">
    <source>
        <dbReference type="PROSITE-ProRule" id="PRU01211"/>
    </source>
</evidence>
<keyword evidence="3" id="KW-0645">Protease</keyword>
<dbReference type="GO" id="GO:0004222">
    <property type="term" value="F:metalloendopeptidase activity"/>
    <property type="evidence" value="ECO:0007669"/>
    <property type="project" value="InterPro"/>
</dbReference>
<sequence length="84" mass="9695">MDFTVDPIDVKYRSTVGSRVKPSFTDFKQINSFYCSNRCQMTNLRCRYGGYPDPNNCNVCKCPEGFGGQNCTDLQYSCKRTFFE</sequence>
<dbReference type="GO" id="GO:0046872">
    <property type="term" value="F:metal ion binding"/>
    <property type="evidence" value="ECO:0007669"/>
    <property type="project" value="UniProtKB-KW"/>
</dbReference>
<dbReference type="InterPro" id="IPR000742">
    <property type="entry name" value="EGF"/>
</dbReference>
<gene>
    <name evidence="6" type="ORF">OFLC_LOCUS9787</name>
</gene>
<dbReference type="STRING" id="387005.A0A183HQM5"/>
<dbReference type="PROSITE" id="PS01186">
    <property type="entry name" value="EGF_2"/>
    <property type="match status" value="1"/>
</dbReference>